<evidence type="ECO:0000256" key="4">
    <source>
        <dbReference type="SAM" id="Coils"/>
    </source>
</evidence>
<evidence type="ECO:0000313" key="6">
    <source>
        <dbReference type="Proteomes" id="UP000284706"/>
    </source>
</evidence>
<reference evidence="5 6" key="1">
    <citation type="journal article" date="2018" name="Evol. Lett.">
        <title>Horizontal gene cluster transfer increased hallucinogenic mushroom diversity.</title>
        <authorList>
            <person name="Reynolds H.T."/>
            <person name="Vijayakumar V."/>
            <person name="Gluck-Thaler E."/>
            <person name="Korotkin H.B."/>
            <person name="Matheny P.B."/>
            <person name="Slot J.C."/>
        </authorList>
    </citation>
    <scope>NUCLEOTIDE SEQUENCE [LARGE SCALE GENOMIC DNA]</scope>
    <source>
        <strain evidence="5 6">SRW20</strain>
    </source>
</reference>
<protein>
    <recommendedName>
        <fullName evidence="7">EF-hand domain-containing protein</fullName>
    </recommendedName>
</protein>
<proteinExistence type="predicted"/>
<dbReference type="STRING" id="231916.A0A409WD81"/>
<dbReference type="InParanoid" id="A0A409WD81"/>
<feature type="coiled-coil region" evidence="4">
    <location>
        <begin position="1229"/>
        <end position="1281"/>
    </location>
</feature>
<organism evidence="5 6">
    <name type="scientific">Gymnopilus dilepis</name>
    <dbReference type="NCBI Taxonomy" id="231916"/>
    <lineage>
        <taxon>Eukaryota</taxon>
        <taxon>Fungi</taxon>
        <taxon>Dikarya</taxon>
        <taxon>Basidiomycota</taxon>
        <taxon>Agaricomycotina</taxon>
        <taxon>Agaricomycetes</taxon>
        <taxon>Agaricomycetidae</taxon>
        <taxon>Agaricales</taxon>
        <taxon>Agaricineae</taxon>
        <taxon>Hymenogastraceae</taxon>
        <taxon>Gymnopilus</taxon>
    </lineage>
</organism>
<evidence type="ECO:0000256" key="1">
    <source>
        <dbReference type="ARBA" id="ARBA00022723"/>
    </source>
</evidence>
<dbReference type="GO" id="GO:0008270">
    <property type="term" value="F:zinc ion binding"/>
    <property type="evidence" value="ECO:0007669"/>
    <property type="project" value="UniProtKB-KW"/>
</dbReference>
<sequence>MSTEISPHFPLPHLQVPGLGYYPDAINQGDSTLEGNQDQVWQELTRFYAENRQTIERAAALDITAISHPTELSTAIDSFTETVKVVLDGLVVLGNIHPVLGVAIFAFHSVISLDLTRRESNKKIIAVKLQMQNMMCALFQLRKLKHSHVEGEERKTQRAELQCLVKSIANDITACGSDLNYYKDRRFISKLIKAKVYEQRFAEHIETFIEKRAQLQDVITAYTAASIESANIAVAEVNRKIDLMDGKLNDVILGILHKLDSRQARDALSFVASHGGVEQCVNDDDLLSQLLSITEEPMREKNAPYFLNQLRDSLIAELNENLEDVLERNYARFAKLLAVQNNNLQRIYDQIENHGIRMYDHGTKLDMLLSTSISILEEGKIIKKAVLPNTTVKIKDPELQLIWDRMGLKGSVKAKTFVLTLRDHLLADRSVANTPRSAVLPELRPDSPMDKPSDVTFDPERDQDSWFLKYIDVPYVRPIVEAMDEDGSGFISVKEANKFALSRPAGWKLFDWMAYWAAGWHINITKYRTKIYSTLRQLLEACDSVHPANRVYAAYYFECWTMIRLEGLLHSVRPLQDNSPVDSKISDIAQSMAYLQEKRLLTNLQEVSYVIKSPSDVTLIAGPSRIETWILPLLHLVLEHHLEVMKLAETVVLDHDELASQVNSISSIFSLFEERLFHLEAIFRQMYRDVEVQFKSHSYGMFFAVYKGDYPATENLLAIFMENEDHEKELDNLSSRRTPPEVAGLSLGRGPVFNFEPAVPASRIPEDYVPLGLEGAWIGMCAHEDQPYQGTFAITIGAIVDNRMSGEGDNWSQKLSYYGSIEMDDTSSMRSITVFLRLSWPSTSSFQHLLCRGVYDSETETIKGVWVSEEKSPEHENSTGFPFNGDEDEKDIYTTHFDQLMKDLAVGEGISSRFPFLMTKGSTSSIFRFVHLLDNPFPDSSWTLARKRWAFVTESVLFETRRRMGSSTYWGECIVECRKYVELSVREYLDGNKGLGRGYLTEEEKAEYERLKNFIHPSITRLLEEYALYIYQRCIDNLGAFLCDVCDQEVKIVRFICITCIEEDLSNQIDMCAECINSPVFNRETKYVHHPSHTLIRFTRQLHACLAKKIISEARRRSEKIKLSFKAFETKSSPQDYHEKFPKPAGAEQLIRSRPSLMLLICTCCRRDLTLPCWACLACETDFLLCLECQRTGKPVPKHISGFPPKHLYHHPLLLINQADEVKTSDIQMIRLESNMTSLSNTLTELEQKMSAHNAQVQDRLDKLEKKVDNQLGLVTSLLQELVLATRPTRDDGIQKSS</sequence>
<comment type="caution">
    <text evidence="5">The sequence shown here is derived from an EMBL/GenBank/DDBJ whole genome shotgun (WGS) entry which is preliminary data.</text>
</comment>
<evidence type="ECO:0000313" key="5">
    <source>
        <dbReference type="EMBL" id="PPQ76468.1"/>
    </source>
</evidence>
<dbReference type="OrthoDB" id="2122982at2759"/>
<evidence type="ECO:0000256" key="2">
    <source>
        <dbReference type="ARBA" id="ARBA00022771"/>
    </source>
</evidence>
<dbReference type="InterPro" id="IPR043145">
    <property type="entry name" value="Znf_ZZ_sf"/>
</dbReference>
<keyword evidence="1" id="KW-0479">Metal-binding</keyword>
<dbReference type="Proteomes" id="UP000284706">
    <property type="component" value="Unassembled WGS sequence"/>
</dbReference>
<keyword evidence="6" id="KW-1185">Reference proteome</keyword>
<gene>
    <name evidence="5" type="ORF">CVT26_012905</name>
</gene>
<accession>A0A409WD81</accession>
<name>A0A409WD81_9AGAR</name>
<dbReference type="EMBL" id="NHYE01005156">
    <property type="protein sequence ID" value="PPQ76468.1"/>
    <property type="molecule type" value="Genomic_DNA"/>
</dbReference>
<dbReference type="Gene3D" id="3.30.60.90">
    <property type="match status" value="1"/>
</dbReference>
<keyword evidence="2" id="KW-0863">Zinc-finger</keyword>
<evidence type="ECO:0008006" key="7">
    <source>
        <dbReference type="Google" id="ProtNLM"/>
    </source>
</evidence>
<keyword evidence="4" id="KW-0175">Coiled coil</keyword>
<keyword evidence="3" id="KW-0862">Zinc</keyword>
<evidence type="ECO:0000256" key="3">
    <source>
        <dbReference type="ARBA" id="ARBA00022833"/>
    </source>
</evidence>